<dbReference type="SMART" id="SM00320">
    <property type="entry name" value="WD40"/>
    <property type="match status" value="6"/>
</dbReference>
<dbReference type="PRINTS" id="PR00320">
    <property type="entry name" value="GPROTEINBRPT"/>
</dbReference>
<dbReference type="InterPro" id="IPR036322">
    <property type="entry name" value="WD40_repeat_dom_sf"/>
</dbReference>
<dbReference type="GO" id="GO:0000466">
    <property type="term" value="P:maturation of 5.8S rRNA from tricistronic rRNA transcript (SSU-rRNA, 5.8S rRNA, LSU-rRNA)"/>
    <property type="evidence" value="ECO:0007669"/>
    <property type="project" value="UniProtKB-UniRule"/>
</dbReference>
<dbReference type="PANTHER" id="PTHR19855:SF11">
    <property type="entry name" value="RIBOSOME BIOGENESIS PROTEIN WDR12"/>
    <property type="match status" value="1"/>
</dbReference>
<comment type="function">
    <text evidence="6">Component of the NOP7 complex, which is required for maturation of the 25S and 5.8S ribosomal RNAs and formation of the 60S ribosome.</text>
</comment>
<keyword evidence="5 6" id="KW-0539">Nucleus</keyword>
<dbReference type="STRING" id="1314776.A0A166DAS1"/>
<comment type="subcellular location">
    <subcellularLocation>
        <location evidence="6">Nucleus</location>
        <location evidence="6">Nucleolus</location>
    </subcellularLocation>
    <subcellularLocation>
        <location evidence="6">Nucleus</location>
        <location evidence="6">Nucleoplasm</location>
    </subcellularLocation>
</comment>
<gene>
    <name evidence="6" type="primary">YTM1</name>
    <name evidence="10" type="ORF">SISSUDRAFT_986364</name>
</gene>
<dbReference type="PROSITE" id="PS00678">
    <property type="entry name" value="WD_REPEATS_1"/>
    <property type="match status" value="1"/>
</dbReference>
<feature type="domain" description="NLE" evidence="9">
    <location>
        <begin position="11"/>
        <end position="68"/>
    </location>
</feature>
<keyword evidence="3 7" id="KW-0853">WD repeat</keyword>
<keyword evidence="2 6" id="KW-0698">rRNA processing</keyword>
<comment type="subunit">
    <text evidence="6">Component of the NOP7 complex, composed of ERB1, NOP7 and YTM1. Within the NOP7 complex ERB1 appears to interact directly with NOP7 and YTM1. The NOP7 complex also associates with the 66S pre-ribosome.</text>
</comment>
<feature type="region of interest" description="Disordered" evidence="8">
    <location>
        <begin position="229"/>
        <end position="253"/>
    </location>
</feature>
<feature type="repeat" description="WD" evidence="7">
    <location>
        <begin position="260"/>
        <end position="300"/>
    </location>
</feature>
<dbReference type="Gene3D" id="2.130.10.10">
    <property type="entry name" value="YVTN repeat-like/Quinoprotein amine dehydrogenase"/>
    <property type="match status" value="1"/>
</dbReference>
<evidence type="ECO:0000256" key="5">
    <source>
        <dbReference type="ARBA" id="ARBA00023242"/>
    </source>
</evidence>
<evidence type="ECO:0000256" key="1">
    <source>
        <dbReference type="ARBA" id="ARBA00022517"/>
    </source>
</evidence>
<dbReference type="GO" id="GO:0043021">
    <property type="term" value="F:ribonucleoprotein complex binding"/>
    <property type="evidence" value="ECO:0007669"/>
    <property type="project" value="UniProtKB-UniRule"/>
</dbReference>
<dbReference type="InterPro" id="IPR015943">
    <property type="entry name" value="WD40/YVTN_repeat-like_dom_sf"/>
</dbReference>
<evidence type="ECO:0000256" key="7">
    <source>
        <dbReference type="PROSITE-ProRule" id="PRU00221"/>
    </source>
</evidence>
<dbReference type="PANTHER" id="PTHR19855">
    <property type="entry name" value="WD40 REPEAT PROTEIN 12, 37"/>
    <property type="match status" value="1"/>
</dbReference>
<dbReference type="Pfam" id="PF00400">
    <property type="entry name" value="WD40"/>
    <property type="match status" value="5"/>
</dbReference>
<keyword evidence="11" id="KW-1185">Reference proteome</keyword>
<dbReference type="Pfam" id="PF08154">
    <property type="entry name" value="NLE"/>
    <property type="match status" value="1"/>
</dbReference>
<dbReference type="OrthoDB" id="10251381at2759"/>
<feature type="repeat" description="WD" evidence="7">
    <location>
        <begin position="370"/>
        <end position="391"/>
    </location>
</feature>
<dbReference type="AlphaFoldDB" id="A0A166DAS1"/>
<accession>A0A166DAS1</accession>
<dbReference type="GO" id="GO:0030687">
    <property type="term" value="C:preribosome, large subunit precursor"/>
    <property type="evidence" value="ECO:0007669"/>
    <property type="project" value="UniProtKB-UniRule"/>
</dbReference>
<dbReference type="InterPro" id="IPR019775">
    <property type="entry name" value="WD40_repeat_CS"/>
</dbReference>
<organism evidence="10 11">
    <name type="scientific">Sistotremastrum suecicum HHB10207 ss-3</name>
    <dbReference type="NCBI Taxonomy" id="1314776"/>
    <lineage>
        <taxon>Eukaryota</taxon>
        <taxon>Fungi</taxon>
        <taxon>Dikarya</taxon>
        <taxon>Basidiomycota</taxon>
        <taxon>Agaricomycotina</taxon>
        <taxon>Agaricomycetes</taxon>
        <taxon>Sistotremastrales</taxon>
        <taxon>Sistotremastraceae</taxon>
        <taxon>Sistotremastrum</taxon>
    </lineage>
</organism>
<comment type="similarity">
    <text evidence="6">Belongs to the WD repeat WDR12/YTM1 family.</text>
</comment>
<reference evidence="10 11" key="1">
    <citation type="journal article" date="2016" name="Mol. Biol. Evol.">
        <title>Comparative Genomics of Early-Diverging Mushroom-Forming Fungi Provides Insights into the Origins of Lignocellulose Decay Capabilities.</title>
        <authorList>
            <person name="Nagy L.G."/>
            <person name="Riley R."/>
            <person name="Tritt A."/>
            <person name="Adam C."/>
            <person name="Daum C."/>
            <person name="Floudas D."/>
            <person name="Sun H."/>
            <person name="Yadav J.S."/>
            <person name="Pangilinan J."/>
            <person name="Larsson K.H."/>
            <person name="Matsuura K."/>
            <person name="Barry K."/>
            <person name="Labutti K."/>
            <person name="Kuo R."/>
            <person name="Ohm R.A."/>
            <person name="Bhattacharya S.S."/>
            <person name="Shirouzu T."/>
            <person name="Yoshinaga Y."/>
            <person name="Martin F.M."/>
            <person name="Grigoriev I.V."/>
            <person name="Hibbett D.S."/>
        </authorList>
    </citation>
    <scope>NUCLEOTIDE SEQUENCE [LARGE SCALE GENOMIC DNA]</scope>
    <source>
        <strain evidence="10 11">HHB10207 ss-3</strain>
    </source>
</reference>
<name>A0A166DAS1_9AGAM</name>
<evidence type="ECO:0000256" key="4">
    <source>
        <dbReference type="ARBA" id="ARBA00022737"/>
    </source>
</evidence>
<evidence type="ECO:0000256" key="8">
    <source>
        <dbReference type="SAM" id="MobiDB-lite"/>
    </source>
</evidence>
<dbReference type="InterPro" id="IPR001680">
    <property type="entry name" value="WD40_rpt"/>
</dbReference>
<evidence type="ECO:0000259" key="9">
    <source>
        <dbReference type="Pfam" id="PF08154"/>
    </source>
</evidence>
<keyword evidence="1 6" id="KW-0690">Ribosome biogenesis</keyword>
<dbReference type="Proteomes" id="UP000076798">
    <property type="component" value="Unassembled WGS sequence"/>
</dbReference>
<sequence length="440" mass="47965">MSEETASYSAVFTTKTQYSLPRTKYMIPRSWARFHLSQLINKVLALAKPVPFEFLIRGEVLRSSLAEWCAERGVGEEETLEIEYLESIMPPEQMASFEEDDWVSCVSCRIPGRFLSGSYDGQFRIYDASQKLIRAVPVHNAPITSTCWLPSGSGVDNERVVATASQDATVKLTAVSLDAEGSEPRPLASLHLHTAPISSVSSNPDEDMLITASWDTTIGIWTTMIPDADETLPNEDAEPRTKKRRKVSAEGKRKLPSVVLKSHTKKVSGAAFTSNSNAVSCGLDSTVRTWDVEAGVCTNTITAAEKPFIHLGLSRVSTLSRVFVASTDRTLSLYDLSSGRSASAAPTLSFLHPSLPSCIATSTTDEWRCLTGSYDGIARIWDIRSAKAAVSSFHVFENEPLKSKGDRKILSLDWANGVVCAGGENGMEVWRVGESGTVLS</sequence>
<feature type="repeat" description="WD" evidence="7">
    <location>
        <begin position="190"/>
        <end position="221"/>
    </location>
</feature>
<dbReference type="InterPro" id="IPR012972">
    <property type="entry name" value="NLE"/>
</dbReference>
<proteinExistence type="inferred from homology"/>
<evidence type="ECO:0000256" key="2">
    <source>
        <dbReference type="ARBA" id="ARBA00022552"/>
    </source>
</evidence>
<dbReference type="InterPro" id="IPR028599">
    <property type="entry name" value="WDR12/Ytm1"/>
</dbReference>
<dbReference type="PROSITE" id="PS50294">
    <property type="entry name" value="WD_REPEATS_REGION"/>
    <property type="match status" value="2"/>
</dbReference>
<dbReference type="GO" id="GO:0000463">
    <property type="term" value="P:maturation of LSU-rRNA from tricistronic rRNA transcript (SSU-rRNA, 5.8S rRNA, LSU-rRNA)"/>
    <property type="evidence" value="ECO:0007669"/>
    <property type="project" value="UniProtKB-UniRule"/>
</dbReference>
<evidence type="ECO:0000256" key="3">
    <source>
        <dbReference type="ARBA" id="ARBA00022574"/>
    </source>
</evidence>
<dbReference type="InterPro" id="IPR020472">
    <property type="entry name" value="WD40_PAC1"/>
</dbReference>
<dbReference type="SUPFAM" id="SSF50978">
    <property type="entry name" value="WD40 repeat-like"/>
    <property type="match status" value="1"/>
</dbReference>
<dbReference type="GO" id="GO:0005730">
    <property type="term" value="C:nucleolus"/>
    <property type="evidence" value="ECO:0007669"/>
    <property type="project" value="UniProtKB-SubCell"/>
</dbReference>
<keyword evidence="4" id="KW-0677">Repeat</keyword>
<dbReference type="HAMAP" id="MF_03029">
    <property type="entry name" value="WDR12"/>
    <property type="match status" value="1"/>
</dbReference>
<evidence type="ECO:0000256" key="6">
    <source>
        <dbReference type="HAMAP-Rule" id="MF_03029"/>
    </source>
</evidence>
<evidence type="ECO:0000313" key="11">
    <source>
        <dbReference type="Proteomes" id="UP000076798"/>
    </source>
</evidence>
<dbReference type="EMBL" id="KV428065">
    <property type="protein sequence ID" value="KZT38317.1"/>
    <property type="molecule type" value="Genomic_DNA"/>
</dbReference>
<protein>
    <recommendedName>
        <fullName evidence="6">Ribosome biogenesis protein YTM1</fullName>
    </recommendedName>
</protein>
<dbReference type="PROSITE" id="PS50082">
    <property type="entry name" value="WD_REPEATS_2"/>
    <property type="match status" value="3"/>
</dbReference>
<dbReference type="GO" id="GO:0005654">
    <property type="term" value="C:nucleoplasm"/>
    <property type="evidence" value="ECO:0007669"/>
    <property type="project" value="UniProtKB-SubCell"/>
</dbReference>
<evidence type="ECO:0000313" key="10">
    <source>
        <dbReference type="EMBL" id="KZT38317.1"/>
    </source>
</evidence>